<accession>F3PND5</accession>
<dbReference type="Proteomes" id="UP000003416">
    <property type="component" value="Unassembled WGS sequence"/>
</dbReference>
<proteinExistence type="predicted"/>
<dbReference type="EMBL" id="AFBN01000005">
    <property type="protein sequence ID" value="EGF59674.1"/>
    <property type="molecule type" value="Genomic_DNA"/>
</dbReference>
<dbReference type="AlphaFoldDB" id="F3PND5"/>
<protein>
    <submittedName>
        <fullName evidence="1">Uncharacterized protein</fullName>
    </submittedName>
</protein>
<name>F3PND5_9BACE</name>
<comment type="caution">
    <text evidence="1">The sequence shown here is derived from an EMBL/GenBank/DDBJ whole genome shotgun (WGS) entry which is preliminary data.</text>
</comment>
<evidence type="ECO:0000313" key="2">
    <source>
        <dbReference type="Proteomes" id="UP000003416"/>
    </source>
</evidence>
<gene>
    <name evidence="1" type="ORF">HMPREF9446_00221</name>
</gene>
<keyword evidence="2" id="KW-1185">Reference proteome</keyword>
<reference evidence="1 2" key="1">
    <citation type="submission" date="2011-02" db="EMBL/GenBank/DDBJ databases">
        <authorList>
            <person name="Weinstock G."/>
            <person name="Sodergren E."/>
            <person name="Clifton S."/>
            <person name="Fulton L."/>
            <person name="Fulton B."/>
            <person name="Courtney L."/>
            <person name="Fronick C."/>
            <person name="Harrison M."/>
            <person name="Strong C."/>
            <person name="Farmer C."/>
            <person name="Delahaunty K."/>
            <person name="Markovic C."/>
            <person name="Hall O."/>
            <person name="Minx P."/>
            <person name="Tomlinson C."/>
            <person name="Mitreva M."/>
            <person name="Hou S."/>
            <person name="Chen J."/>
            <person name="Wollam A."/>
            <person name="Pepin K.H."/>
            <person name="Johnson M."/>
            <person name="Bhonagiri V."/>
            <person name="Zhang X."/>
            <person name="Suruliraj S."/>
            <person name="Warren W."/>
            <person name="Chinwalla A."/>
            <person name="Mardis E.R."/>
            <person name="Wilson R.K."/>
        </authorList>
    </citation>
    <scope>NUCLEOTIDE SEQUENCE [LARGE SCALE GENOMIC DNA]</scope>
    <source>
        <strain evidence="1 2">YIT 12057</strain>
    </source>
</reference>
<evidence type="ECO:0000313" key="1">
    <source>
        <dbReference type="EMBL" id="EGF59674.1"/>
    </source>
</evidence>
<sequence>MCILIDYYFLSYYCHKEKHNSLTSEIIFAKKLYFNEEWKVKNEKRGFGAHL</sequence>
<dbReference type="HOGENOM" id="CLU_3095502_0_0_10"/>
<organism evidence="1 2">
    <name type="scientific">Bacteroides fluxus YIT 12057</name>
    <dbReference type="NCBI Taxonomy" id="763034"/>
    <lineage>
        <taxon>Bacteria</taxon>
        <taxon>Pseudomonadati</taxon>
        <taxon>Bacteroidota</taxon>
        <taxon>Bacteroidia</taxon>
        <taxon>Bacteroidales</taxon>
        <taxon>Bacteroidaceae</taxon>
        <taxon>Bacteroides</taxon>
    </lineage>
</organism>